<feature type="region of interest" description="Disordered" evidence="1">
    <location>
        <begin position="193"/>
        <end position="220"/>
    </location>
</feature>
<dbReference type="EMBL" id="MN739520">
    <property type="protein sequence ID" value="QHT10367.1"/>
    <property type="molecule type" value="Genomic_DNA"/>
</dbReference>
<evidence type="ECO:0000256" key="1">
    <source>
        <dbReference type="SAM" id="MobiDB-lite"/>
    </source>
</evidence>
<accession>A0A6C0D1G5</accession>
<feature type="region of interest" description="Disordered" evidence="1">
    <location>
        <begin position="1"/>
        <end position="23"/>
    </location>
</feature>
<name>A0A6C0D1G5_9ZZZZ</name>
<evidence type="ECO:0000313" key="2">
    <source>
        <dbReference type="EMBL" id="QHT10367.1"/>
    </source>
</evidence>
<feature type="compositionally biased region" description="Basic residues" evidence="1">
    <location>
        <begin position="1"/>
        <end position="19"/>
    </location>
</feature>
<reference evidence="2" key="1">
    <citation type="journal article" date="2020" name="Nature">
        <title>Giant virus diversity and host interactions through global metagenomics.</title>
        <authorList>
            <person name="Schulz F."/>
            <person name="Roux S."/>
            <person name="Paez-Espino D."/>
            <person name="Jungbluth S."/>
            <person name="Walsh D.A."/>
            <person name="Denef V.J."/>
            <person name="McMahon K.D."/>
            <person name="Konstantinidis K.T."/>
            <person name="Eloe-Fadrosh E.A."/>
            <person name="Kyrpides N.C."/>
            <person name="Woyke T."/>
        </authorList>
    </citation>
    <scope>NUCLEOTIDE SEQUENCE</scope>
    <source>
        <strain evidence="2">GVMAG-M-3300023174-107</strain>
    </source>
</reference>
<feature type="compositionally biased region" description="Basic residues" evidence="1">
    <location>
        <begin position="199"/>
        <end position="220"/>
    </location>
</feature>
<dbReference type="AlphaFoldDB" id="A0A6C0D1G5"/>
<sequence>MSARARTMRRPKNPKHLRGSLHENTIVSRLPEGTPLQERWDAPNYYRGHRPGTRYRSFRDRFLQAGRQLSRRNPAQAALRLSVSRNYDNTNIDNVLKARSGWTEATNMVHNPLHGHWGAVGYPMAEATPVMSGIPVHEPGIPLSESHLYAAWRPVARSVIRPMTTAEMIKEERFRQRAAENAQRRARALYRSPRNISRSARKVRSFSLKKTKPKISKRSF</sequence>
<protein>
    <submittedName>
        <fullName evidence="2">Uncharacterized protein</fullName>
    </submittedName>
</protein>
<organism evidence="2">
    <name type="scientific">viral metagenome</name>
    <dbReference type="NCBI Taxonomy" id="1070528"/>
    <lineage>
        <taxon>unclassified sequences</taxon>
        <taxon>metagenomes</taxon>
        <taxon>organismal metagenomes</taxon>
    </lineage>
</organism>
<proteinExistence type="predicted"/>